<protein>
    <recommendedName>
        <fullName evidence="2">Response regulatory domain-containing protein</fullName>
    </recommendedName>
</protein>
<dbReference type="PROSITE" id="PS50110">
    <property type="entry name" value="RESPONSE_REGULATORY"/>
    <property type="match status" value="1"/>
</dbReference>
<dbReference type="Gene3D" id="2.40.50.1020">
    <property type="entry name" value="LytTr DNA-binding domain"/>
    <property type="match status" value="1"/>
</dbReference>
<feature type="domain" description="Response regulatory" evidence="2">
    <location>
        <begin position="8"/>
        <end position="121"/>
    </location>
</feature>
<dbReference type="InterPro" id="IPR046947">
    <property type="entry name" value="LytR-like"/>
</dbReference>
<evidence type="ECO:0000259" key="2">
    <source>
        <dbReference type="PROSITE" id="PS50110"/>
    </source>
</evidence>
<dbReference type="SMART" id="SM00448">
    <property type="entry name" value="REC"/>
    <property type="match status" value="1"/>
</dbReference>
<name>A0A212JAB5_9BACT</name>
<dbReference type="PANTHER" id="PTHR37299">
    <property type="entry name" value="TRANSCRIPTIONAL REGULATOR-RELATED"/>
    <property type="match status" value="1"/>
</dbReference>
<dbReference type="GO" id="GO:0003677">
    <property type="term" value="F:DNA binding"/>
    <property type="evidence" value="ECO:0007669"/>
    <property type="project" value="InterPro"/>
</dbReference>
<dbReference type="Pfam" id="PF00072">
    <property type="entry name" value="Response_reg"/>
    <property type="match status" value="1"/>
</dbReference>
<dbReference type="SUPFAM" id="SSF52172">
    <property type="entry name" value="CheY-like"/>
    <property type="match status" value="1"/>
</dbReference>
<dbReference type="InterPro" id="IPR007492">
    <property type="entry name" value="LytTR_DNA-bd_dom"/>
</dbReference>
<gene>
    <name evidence="3" type="ORF">KL86DYS1_11628</name>
</gene>
<dbReference type="InterPro" id="IPR011006">
    <property type="entry name" value="CheY-like_superfamily"/>
</dbReference>
<organism evidence="3">
    <name type="scientific">uncultured Dysgonomonas sp</name>
    <dbReference type="NCBI Taxonomy" id="206096"/>
    <lineage>
        <taxon>Bacteria</taxon>
        <taxon>Pseudomonadati</taxon>
        <taxon>Bacteroidota</taxon>
        <taxon>Bacteroidia</taxon>
        <taxon>Bacteroidales</taxon>
        <taxon>Dysgonomonadaceae</taxon>
        <taxon>Dysgonomonas</taxon>
        <taxon>environmental samples</taxon>
    </lineage>
</organism>
<evidence type="ECO:0000313" key="3">
    <source>
        <dbReference type="EMBL" id="SBV96366.1"/>
    </source>
</evidence>
<keyword evidence="1" id="KW-0597">Phosphoprotein</keyword>
<dbReference type="Pfam" id="PF04397">
    <property type="entry name" value="LytTR"/>
    <property type="match status" value="1"/>
</dbReference>
<reference evidence="3" key="1">
    <citation type="submission" date="2016-04" db="EMBL/GenBank/DDBJ databases">
        <authorList>
            <person name="Evans L.H."/>
            <person name="Alamgir A."/>
            <person name="Owens N."/>
            <person name="Weber N.D."/>
            <person name="Virtaneva K."/>
            <person name="Barbian K."/>
            <person name="Babar A."/>
            <person name="Rosenke K."/>
        </authorList>
    </citation>
    <scope>NUCLEOTIDE SEQUENCE</scope>
    <source>
        <strain evidence="3">86-1</strain>
    </source>
</reference>
<dbReference type="GO" id="GO:0000156">
    <property type="term" value="F:phosphorelay response regulator activity"/>
    <property type="evidence" value="ECO:0007669"/>
    <property type="project" value="InterPro"/>
</dbReference>
<dbReference type="EMBL" id="FLUM01000001">
    <property type="protein sequence ID" value="SBV96366.1"/>
    <property type="molecule type" value="Genomic_DNA"/>
</dbReference>
<dbReference type="InterPro" id="IPR001789">
    <property type="entry name" value="Sig_transdc_resp-reg_receiver"/>
</dbReference>
<dbReference type="AlphaFoldDB" id="A0A212JAB5"/>
<dbReference type="PANTHER" id="PTHR37299:SF1">
    <property type="entry name" value="STAGE 0 SPORULATION PROTEIN A HOMOLOG"/>
    <property type="match status" value="1"/>
</dbReference>
<sequence length="252" mass="29267">MNTLQKIKSVIVEDEPAAREALKNYLAKYCPQIEFIGEAHNCKDAIPLLHDLEPQLVFLDVEMPFGNAFDVLEGCKDLYFETIFVTAFSEYSLRALNQSAAYYLLKPVSIEELILAVNKVQQHIINKEVFNRNKILIENFRETKPEKQQVILPTLEGFEVVKMEDIIRLQGNGNFTDIYLKDKSKKMVCRFLKHFSEILPYPFIRIHKSHIINFNFVKSYHKNSGGYVTLEDGTEIEISSSYKEDFLRLFKA</sequence>
<dbReference type="RefSeq" id="WP_296939795.1">
    <property type="nucleotide sequence ID" value="NZ_LT599032.1"/>
</dbReference>
<dbReference type="Gene3D" id="3.40.50.2300">
    <property type="match status" value="1"/>
</dbReference>
<proteinExistence type="predicted"/>
<accession>A0A212JAB5</accession>
<feature type="modified residue" description="4-aspartylphosphate" evidence="1">
    <location>
        <position position="60"/>
    </location>
</feature>
<dbReference type="SMART" id="SM00850">
    <property type="entry name" value="LytTR"/>
    <property type="match status" value="1"/>
</dbReference>
<evidence type="ECO:0000256" key="1">
    <source>
        <dbReference type="PROSITE-ProRule" id="PRU00169"/>
    </source>
</evidence>